<dbReference type="Proteomes" id="UP000193228">
    <property type="component" value="Unassembled WGS sequence"/>
</dbReference>
<evidence type="ECO:0000256" key="7">
    <source>
        <dbReference type="ARBA" id="ARBA00023319"/>
    </source>
</evidence>
<keyword evidence="3" id="KW-1029">Fimbrium biogenesis</keyword>
<comment type="similarity">
    <text evidence="2 8">Belongs to the periplasmic pilus chaperone family.</text>
</comment>
<keyword evidence="4 9" id="KW-0732">Signal</keyword>
<evidence type="ECO:0000256" key="4">
    <source>
        <dbReference type="ARBA" id="ARBA00022729"/>
    </source>
</evidence>
<dbReference type="Pfam" id="PF00345">
    <property type="entry name" value="PapD_N"/>
    <property type="match status" value="1"/>
</dbReference>
<keyword evidence="7" id="KW-0393">Immunoglobulin domain</keyword>
<evidence type="ECO:0000259" key="11">
    <source>
        <dbReference type="Pfam" id="PF02753"/>
    </source>
</evidence>
<accession>A0A1X7LJQ8</accession>
<dbReference type="Pfam" id="PF02753">
    <property type="entry name" value="PapD_C"/>
    <property type="match status" value="1"/>
</dbReference>
<dbReference type="GO" id="GO:0071555">
    <property type="term" value="P:cell wall organization"/>
    <property type="evidence" value="ECO:0007669"/>
    <property type="project" value="InterPro"/>
</dbReference>
<evidence type="ECO:0000259" key="10">
    <source>
        <dbReference type="Pfam" id="PF00345"/>
    </source>
</evidence>
<evidence type="ECO:0000256" key="3">
    <source>
        <dbReference type="ARBA" id="ARBA00022558"/>
    </source>
</evidence>
<dbReference type="SUPFAM" id="SSF49584">
    <property type="entry name" value="Periplasmic chaperone C-domain"/>
    <property type="match status" value="1"/>
</dbReference>
<dbReference type="OrthoDB" id="9131059at2"/>
<dbReference type="RefSeq" id="WP_085486384.1">
    <property type="nucleotide sequence ID" value="NZ_FXAT01000006.1"/>
</dbReference>
<evidence type="ECO:0000313" key="13">
    <source>
        <dbReference type="Proteomes" id="UP000193228"/>
    </source>
</evidence>
<dbReference type="PANTHER" id="PTHR30251:SF2">
    <property type="entry name" value="FIMBRIAL CHAPERONE YADV-RELATED"/>
    <property type="match status" value="1"/>
</dbReference>
<evidence type="ECO:0000313" key="12">
    <source>
        <dbReference type="EMBL" id="SMG54101.1"/>
    </source>
</evidence>
<evidence type="ECO:0000256" key="8">
    <source>
        <dbReference type="RuleBase" id="RU003918"/>
    </source>
</evidence>
<dbReference type="InterPro" id="IPR016147">
    <property type="entry name" value="Pili_assmbl_chaperone_N"/>
</dbReference>
<dbReference type="InterPro" id="IPR050643">
    <property type="entry name" value="Periplasmic_pilus_chap"/>
</dbReference>
<evidence type="ECO:0000256" key="6">
    <source>
        <dbReference type="ARBA" id="ARBA00023186"/>
    </source>
</evidence>
<sequence length="257" mass="28510">MRSMKFRFLTVVAAACSAVTFAAQAAITITGTRVIYPAQNREVNVRLNNVDSRPVLVQAWLDDGDAAAAPNEIKVPFALLPSVFRVEPHRGQALRIMFTGGDMPKDRESVYWLNVLEIPPKPKDSDSRNMIQLAFRTRIKMFYRPASLLDDPTAGRALLKWHVDSGDKGERVIRLDNPSPYYISIGKVDVTAGNKTVSLRPDMAPPFGHVDFVPQAGKLDIKVPATVSYTVLNDFGTEIKDSAELEDAQKVEVQKNQ</sequence>
<keyword evidence="13" id="KW-1185">Reference proteome</keyword>
<dbReference type="InterPro" id="IPR018046">
    <property type="entry name" value="Pili_assmbl_chaperone_CS"/>
</dbReference>
<dbReference type="PANTHER" id="PTHR30251">
    <property type="entry name" value="PILUS ASSEMBLY CHAPERONE"/>
    <property type="match status" value="1"/>
</dbReference>
<dbReference type="SUPFAM" id="SSF49354">
    <property type="entry name" value="PapD-like"/>
    <property type="match status" value="1"/>
</dbReference>
<name>A0A1X7LJQ8_9BURK</name>
<proteinExistence type="inferred from homology"/>
<evidence type="ECO:0000256" key="1">
    <source>
        <dbReference type="ARBA" id="ARBA00004418"/>
    </source>
</evidence>
<organism evidence="12 13">
    <name type="scientific">Paraburkholderia susongensis</name>
    <dbReference type="NCBI Taxonomy" id="1515439"/>
    <lineage>
        <taxon>Bacteria</taxon>
        <taxon>Pseudomonadati</taxon>
        <taxon>Pseudomonadota</taxon>
        <taxon>Betaproteobacteria</taxon>
        <taxon>Burkholderiales</taxon>
        <taxon>Burkholderiaceae</taxon>
        <taxon>Paraburkholderia</taxon>
    </lineage>
</organism>
<dbReference type="InterPro" id="IPR036316">
    <property type="entry name" value="Pili_assmbl_chap_C_dom_sf"/>
</dbReference>
<dbReference type="InterPro" id="IPR008962">
    <property type="entry name" value="PapD-like_sf"/>
</dbReference>
<comment type="subcellular location">
    <subcellularLocation>
        <location evidence="1 8">Periplasm</location>
    </subcellularLocation>
</comment>
<dbReference type="FunFam" id="2.60.40.10:FF:000458">
    <property type="entry name" value="Molecular chaperone FimC"/>
    <property type="match status" value="1"/>
</dbReference>
<protein>
    <submittedName>
        <fullName evidence="12">Chaperone protein EcpD</fullName>
    </submittedName>
</protein>
<dbReference type="EMBL" id="FXAT01000006">
    <property type="protein sequence ID" value="SMG54101.1"/>
    <property type="molecule type" value="Genomic_DNA"/>
</dbReference>
<keyword evidence="6 8" id="KW-0143">Chaperone</keyword>
<dbReference type="InterPro" id="IPR016148">
    <property type="entry name" value="Pili_assmbl_chaperone_C"/>
</dbReference>
<dbReference type="PRINTS" id="PR00969">
    <property type="entry name" value="CHAPERONPILI"/>
</dbReference>
<feature type="chain" id="PRO_5012485453" evidence="9">
    <location>
        <begin position="26"/>
        <end position="257"/>
    </location>
</feature>
<feature type="domain" description="Pili assembly chaperone C-terminal" evidence="11">
    <location>
        <begin position="176"/>
        <end position="238"/>
    </location>
</feature>
<feature type="domain" description="Pili assembly chaperone N-terminal" evidence="10">
    <location>
        <begin position="27"/>
        <end position="148"/>
    </location>
</feature>
<dbReference type="AlphaFoldDB" id="A0A1X7LJQ8"/>
<dbReference type="PROSITE" id="PS00635">
    <property type="entry name" value="PILI_CHAPERONE"/>
    <property type="match status" value="1"/>
</dbReference>
<dbReference type="InterPro" id="IPR001829">
    <property type="entry name" value="Pili_assmbl_chaperone_bac"/>
</dbReference>
<gene>
    <name evidence="12" type="ORF">SAMN06265784_106329</name>
</gene>
<evidence type="ECO:0000256" key="9">
    <source>
        <dbReference type="SAM" id="SignalP"/>
    </source>
</evidence>
<feature type="signal peptide" evidence="9">
    <location>
        <begin position="1"/>
        <end position="25"/>
    </location>
</feature>
<reference evidence="13" key="1">
    <citation type="submission" date="2017-04" db="EMBL/GenBank/DDBJ databases">
        <authorList>
            <person name="Varghese N."/>
            <person name="Submissions S."/>
        </authorList>
    </citation>
    <scope>NUCLEOTIDE SEQUENCE [LARGE SCALE GENOMIC DNA]</scope>
    <source>
        <strain evidence="13">LMG 29540</strain>
    </source>
</reference>
<dbReference type="GO" id="GO:0030288">
    <property type="term" value="C:outer membrane-bounded periplasmic space"/>
    <property type="evidence" value="ECO:0007669"/>
    <property type="project" value="InterPro"/>
</dbReference>
<evidence type="ECO:0000256" key="2">
    <source>
        <dbReference type="ARBA" id="ARBA00007399"/>
    </source>
</evidence>
<dbReference type="Gene3D" id="2.60.40.10">
    <property type="entry name" value="Immunoglobulins"/>
    <property type="match status" value="2"/>
</dbReference>
<dbReference type="STRING" id="1515439.SAMN06265784_106329"/>
<keyword evidence="5" id="KW-0574">Periplasm</keyword>
<evidence type="ECO:0000256" key="5">
    <source>
        <dbReference type="ARBA" id="ARBA00022764"/>
    </source>
</evidence>
<dbReference type="InterPro" id="IPR013783">
    <property type="entry name" value="Ig-like_fold"/>
</dbReference>